<evidence type="ECO:0000256" key="6">
    <source>
        <dbReference type="ARBA" id="ARBA00022997"/>
    </source>
</evidence>
<feature type="binding site" evidence="9">
    <location>
        <position position="108"/>
    </location>
    <ligand>
        <name>Zn(2+)</name>
        <dbReference type="ChEBI" id="CHEBI:29105"/>
        <note>catalytic</note>
    </ligand>
</feature>
<protein>
    <recommendedName>
        <fullName evidence="9 10">D-alanyl-D-alanine dipeptidase</fullName>
        <shortName evidence="9 10">D-Ala-D-Ala dipeptidase</shortName>
        <ecNumber evidence="9 10">3.4.13.22</ecNumber>
    </recommendedName>
</protein>
<keyword evidence="5 9" id="KW-0862">Zinc</keyword>
<dbReference type="CDD" id="cd14840">
    <property type="entry name" value="D-Ala-D-Ala_dipeptidase_Aad"/>
    <property type="match status" value="1"/>
</dbReference>
<organism evidence="11 12">
    <name type="scientific">Dyadobacter sandarakinus</name>
    <dbReference type="NCBI Taxonomy" id="2747268"/>
    <lineage>
        <taxon>Bacteria</taxon>
        <taxon>Pseudomonadati</taxon>
        <taxon>Bacteroidota</taxon>
        <taxon>Cytophagia</taxon>
        <taxon>Cytophagales</taxon>
        <taxon>Spirosomataceae</taxon>
        <taxon>Dyadobacter</taxon>
    </lineage>
</organism>
<evidence type="ECO:0000313" key="11">
    <source>
        <dbReference type="EMBL" id="QRR04327.1"/>
    </source>
</evidence>
<evidence type="ECO:0000313" key="12">
    <source>
        <dbReference type="Proteomes" id="UP000612680"/>
    </source>
</evidence>
<keyword evidence="7 9" id="KW-0482">Metalloprotease</keyword>
<dbReference type="InterPro" id="IPR009045">
    <property type="entry name" value="Zn_M74/Hedgehog-like"/>
</dbReference>
<name>A0ABX7IFK9_9BACT</name>
<dbReference type="SUPFAM" id="SSF55166">
    <property type="entry name" value="Hedgehog/DD-peptidase"/>
    <property type="match status" value="1"/>
</dbReference>
<dbReference type="Pfam" id="PF01427">
    <property type="entry name" value="Peptidase_M15"/>
    <property type="match status" value="1"/>
</dbReference>
<keyword evidence="3 9" id="KW-0479">Metal-binding</keyword>
<dbReference type="PANTHER" id="PTHR43126">
    <property type="entry name" value="D-ALANYL-D-ALANINE DIPEPTIDASE"/>
    <property type="match status" value="1"/>
</dbReference>
<feature type="active site" description="Proton donor/acceptor" evidence="9">
    <location>
        <position position="179"/>
    </location>
</feature>
<evidence type="ECO:0000256" key="7">
    <source>
        <dbReference type="ARBA" id="ARBA00023049"/>
    </source>
</evidence>
<dbReference type="InterPro" id="IPR000755">
    <property type="entry name" value="A_A_dipeptidase"/>
</dbReference>
<dbReference type="PIRSF" id="PIRSF026671">
    <property type="entry name" value="AA_dipeptidase"/>
    <property type="match status" value="1"/>
</dbReference>
<dbReference type="EMBL" id="CP056775">
    <property type="protein sequence ID" value="QRR04327.1"/>
    <property type="molecule type" value="Genomic_DNA"/>
</dbReference>
<evidence type="ECO:0000256" key="1">
    <source>
        <dbReference type="ARBA" id="ARBA00001362"/>
    </source>
</evidence>
<evidence type="ECO:0000256" key="8">
    <source>
        <dbReference type="ARBA" id="ARBA00023316"/>
    </source>
</evidence>
<evidence type="ECO:0000256" key="9">
    <source>
        <dbReference type="HAMAP-Rule" id="MF_01924"/>
    </source>
</evidence>
<keyword evidence="2 9" id="KW-0645">Protease</keyword>
<evidence type="ECO:0000256" key="10">
    <source>
        <dbReference type="PIRNR" id="PIRNR026671"/>
    </source>
</evidence>
<comment type="function">
    <text evidence="9 10">Catalyzes hydrolysis of the D-alanyl-D-alanine dipeptide.</text>
</comment>
<keyword evidence="4 9" id="KW-0378">Hydrolase</keyword>
<accession>A0ABX7IFK9</accession>
<evidence type="ECO:0000256" key="2">
    <source>
        <dbReference type="ARBA" id="ARBA00022670"/>
    </source>
</evidence>
<comment type="cofactor">
    <cofactor evidence="9">
        <name>Zn(2+)</name>
        <dbReference type="ChEBI" id="CHEBI:29105"/>
    </cofactor>
    <text evidence="9">Binds 1 zinc ion per subunit.</text>
</comment>
<feature type="binding site" evidence="9">
    <location>
        <position position="182"/>
    </location>
    <ligand>
        <name>Zn(2+)</name>
        <dbReference type="ChEBI" id="CHEBI:29105"/>
        <note>catalytic</note>
    </ligand>
</feature>
<evidence type="ECO:0000256" key="3">
    <source>
        <dbReference type="ARBA" id="ARBA00022723"/>
    </source>
</evidence>
<evidence type="ECO:0000256" key="4">
    <source>
        <dbReference type="ARBA" id="ARBA00022801"/>
    </source>
</evidence>
<feature type="site" description="Transition state stabilizer" evidence="9">
    <location>
        <position position="73"/>
    </location>
</feature>
<feature type="binding site" evidence="9">
    <location>
        <position position="115"/>
    </location>
    <ligand>
        <name>Zn(2+)</name>
        <dbReference type="ChEBI" id="CHEBI:29105"/>
        <note>catalytic</note>
    </ligand>
</feature>
<comment type="catalytic activity">
    <reaction evidence="1 9 10">
        <text>D-alanyl-D-alanine + H2O = 2 D-alanine</text>
        <dbReference type="Rhea" id="RHEA:20661"/>
        <dbReference type="ChEBI" id="CHEBI:15377"/>
        <dbReference type="ChEBI" id="CHEBI:57416"/>
        <dbReference type="ChEBI" id="CHEBI:57822"/>
        <dbReference type="EC" id="3.4.13.22"/>
    </reaction>
</comment>
<dbReference type="Gene3D" id="3.30.1380.10">
    <property type="match status" value="1"/>
</dbReference>
<keyword evidence="12" id="KW-1185">Reference proteome</keyword>
<reference evidence="11 12" key="1">
    <citation type="submission" date="2020-06" db="EMBL/GenBank/DDBJ databases">
        <title>Dyadobacter sandarakinus sp. nov., isolated from the soil of the Arctic Yellow River Station.</title>
        <authorList>
            <person name="Zhang Y."/>
            <person name="Peng F."/>
        </authorList>
    </citation>
    <scope>NUCLEOTIDE SEQUENCE [LARGE SCALE GENOMIC DNA]</scope>
    <source>
        <strain evidence="11 12">Q3-56</strain>
    </source>
</reference>
<sequence>MLDRGLVNIQSIDPDISVELKYATSDNFMGRNVYGELKRAYLQPEMAKRLARASAQLRRLHPGYKLLVYDAARPNAAQYDLWNALDALKIPAGSKTMYVADPKIGSNHNFGCAIDLTITDEKGRPLDMGTRFDFFGPLAYPRKEQEMLRTGKLSRQQVASRELLRKVMVEAGFRANTTEWWHFDGMSKSQAKARYGMIP</sequence>
<dbReference type="HAMAP" id="MF_01924">
    <property type="entry name" value="A_A_dipeptidase"/>
    <property type="match status" value="1"/>
</dbReference>
<dbReference type="Proteomes" id="UP000612680">
    <property type="component" value="Chromosome"/>
</dbReference>
<keyword evidence="6 9" id="KW-0224">Dipeptidase</keyword>
<proteinExistence type="inferred from homology"/>
<evidence type="ECO:0000256" key="5">
    <source>
        <dbReference type="ARBA" id="ARBA00022833"/>
    </source>
</evidence>
<keyword evidence="8 10" id="KW-0961">Cell wall biogenesis/degradation</keyword>
<dbReference type="EC" id="3.4.13.22" evidence="9 10"/>
<comment type="similarity">
    <text evidence="9 10">Belongs to the peptidase M15D family.</text>
</comment>
<gene>
    <name evidence="11" type="ORF">HWI92_23495</name>
</gene>